<name>A0ABD3AC43_9GENT</name>
<sequence>MAAAVAIIGVGPSNSKRLERQQLRNWLLNISLFEVRDLTLELIIAFCIPYNSNMIEWHLRIGRKKPTLEEKRVSTGSQDLPLASRVVGPQPRFKGQNTRVNLTKENLEKDVKEPEEKLIKVFEDAKVQIATARAKAQAKAQAKVATCEVELQILGWMSFFASSEVSDKLKGFAKNAYIIGFLVID</sequence>
<accession>A0ABD3AC43</accession>
<reference evidence="1 2" key="1">
    <citation type="submission" date="2024-11" db="EMBL/GenBank/DDBJ databases">
        <title>A near-complete genome assembly of Cinchona calisaya.</title>
        <authorList>
            <person name="Lian D.C."/>
            <person name="Zhao X.W."/>
            <person name="Wei L."/>
        </authorList>
    </citation>
    <scope>NUCLEOTIDE SEQUENCE [LARGE SCALE GENOMIC DNA]</scope>
    <source>
        <tissue evidence="1">Nenye</tissue>
    </source>
</reference>
<evidence type="ECO:0000313" key="2">
    <source>
        <dbReference type="Proteomes" id="UP001630127"/>
    </source>
</evidence>
<gene>
    <name evidence="1" type="ORF">ACH5RR_008707</name>
</gene>
<dbReference type="AlphaFoldDB" id="A0ABD3AC43"/>
<dbReference type="EMBL" id="JBJUIK010000004">
    <property type="protein sequence ID" value="KAL3529385.1"/>
    <property type="molecule type" value="Genomic_DNA"/>
</dbReference>
<evidence type="ECO:0000313" key="1">
    <source>
        <dbReference type="EMBL" id="KAL3529385.1"/>
    </source>
</evidence>
<protein>
    <submittedName>
        <fullName evidence="1">Uncharacterized protein</fullName>
    </submittedName>
</protein>
<proteinExistence type="predicted"/>
<comment type="caution">
    <text evidence="1">The sequence shown here is derived from an EMBL/GenBank/DDBJ whole genome shotgun (WGS) entry which is preliminary data.</text>
</comment>
<dbReference type="Proteomes" id="UP001630127">
    <property type="component" value="Unassembled WGS sequence"/>
</dbReference>
<keyword evidence="2" id="KW-1185">Reference proteome</keyword>
<organism evidence="1 2">
    <name type="scientific">Cinchona calisaya</name>
    <dbReference type="NCBI Taxonomy" id="153742"/>
    <lineage>
        <taxon>Eukaryota</taxon>
        <taxon>Viridiplantae</taxon>
        <taxon>Streptophyta</taxon>
        <taxon>Embryophyta</taxon>
        <taxon>Tracheophyta</taxon>
        <taxon>Spermatophyta</taxon>
        <taxon>Magnoliopsida</taxon>
        <taxon>eudicotyledons</taxon>
        <taxon>Gunneridae</taxon>
        <taxon>Pentapetalae</taxon>
        <taxon>asterids</taxon>
        <taxon>lamiids</taxon>
        <taxon>Gentianales</taxon>
        <taxon>Rubiaceae</taxon>
        <taxon>Cinchonoideae</taxon>
        <taxon>Cinchoneae</taxon>
        <taxon>Cinchona</taxon>
    </lineage>
</organism>